<organism evidence="1">
    <name type="scientific">marine sediment metagenome</name>
    <dbReference type="NCBI Taxonomy" id="412755"/>
    <lineage>
        <taxon>unclassified sequences</taxon>
        <taxon>metagenomes</taxon>
        <taxon>ecological metagenomes</taxon>
    </lineage>
</organism>
<proteinExistence type="predicted"/>
<sequence>MTSTVFIKPIEGEMTDCIRECFEKFGGVESICKGNVFIKWNGTGPVPEIMTNREVILSTVEVVKEAINPENIYVMENSAVGFCTRLSFEIDNLAKRIEELGANLLYLDEQEP</sequence>
<dbReference type="EMBL" id="BART01003423">
    <property type="protein sequence ID" value="GAG56480.1"/>
    <property type="molecule type" value="Genomic_DNA"/>
</dbReference>
<evidence type="ECO:0000313" key="1">
    <source>
        <dbReference type="EMBL" id="GAG56480.1"/>
    </source>
</evidence>
<protein>
    <submittedName>
        <fullName evidence="1">Uncharacterized protein</fullName>
    </submittedName>
</protein>
<feature type="non-terminal residue" evidence="1">
    <location>
        <position position="112"/>
    </location>
</feature>
<accession>X0YKD8</accession>
<comment type="caution">
    <text evidence="1">The sequence shown here is derived from an EMBL/GenBank/DDBJ whole genome shotgun (WGS) entry which is preliminary data.</text>
</comment>
<gene>
    <name evidence="1" type="ORF">S01H4_09461</name>
</gene>
<reference evidence="1" key="1">
    <citation type="journal article" date="2014" name="Front. Microbiol.">
        <title>High frequency of phylogenetically diverse reductive dehalogenase-homologous genes in deep subseafloor sedimentary metagenomes.</title>
        <authorList>
            <person name="Kawai M."/>
            <person name="Futagami T."/>
            <person name="Toyoda A."/>
            <person name="Takaki Y."/>
            <person name="Nishi S."/>
            <person name="Hori S."/>
            <person name="Arai W."/>
            <person name="Tsubouchi T."/>
            <person name="Morono Y."/>
            <person name="Uchiyama I."/>
            <person name="Ito T."/>
            <person name="Fujiyama A."/>
            <person name="Inagaki F."/>
            <person name="Takami H."/>
        </authorList>
    </citation>
    <scope>NUCLEOTIDE SEQUENCE</scope>
    <source>
        <strain evidence="1">Expedition CK06-06</strain>
    </source>
</reference>
<name>X0YKD8_9ZZZZ</name>
<dbReference type="AlphaFoldDB" id="X0YKD8"/>